<dbReference type="NCBIfam" id="TIGR01109">
    <property type="entry name" value="Na_pump_decarbB"/>
    <property type="match status" value="1"/>
</dbReference>
<keyword evidence="2" id="KW-1003">Cell membrane</keyword>
<keyword evidence="4" id="KW-1278">Translocase</keyword>
<evidence type="ECO:0000256" key="3">
    <source>
        <dbReference type="ARBA" id="ARBA00022692"/>
    </source>
</evidence>
<dbReference type="EMBL" id="UINC01153296">
    <property type="protein sequence ID" value="SVD47936.1"/>
    <property type="molecule type" value="Genomic_DNA"/>
</dbReference>
<feature type="transmembrane region" description="Helical" evidence="7">
    <location>
        <begin position="102"/>
        <end position="123"/>
    </location>
</feature>
<keyword evidence="6 7" id="KW-0472">Membrane</keyword>
<evidence type="ECO:0000256" key="6">
    <source>
        <dbReference type="ARBA" id="ARBA00023136"/>
    </source>
</evidence>
<feature type="non-terminal residue" evidence="8">
    <location>
        <position position="277"/>
    </location>
</feature>
<evidence type="ECO:0000256" key="2">
    <source>
        <dbReference type="ARBA" id="ARBA00022475"/>
    </source>
</evidence>
<keyword evidence="3 7" id="KW-0812">Transmembrane</keyword>
<evidence type="ECO:0000256" key="1">
    <source>
        <dbReference type="ARBA" id="ARBA00004651"/>
    </source>
</evidence>
<evidence type="ECO:0000256" key="4">
    <source>
        <dbReference type="ARBA" id="ARBA00022967"/>
    </source>
</evidence>
<evidence type="ECO:0000256" key="5">
    <source>
        <dbReference type="ARBA" id="ARBA00022989"/>
    </source>
</evidence>
<protein>
    <recommendedName>
        <fullName evidence="9">Glutaconyl-CoA decarboxylase subunit beta</fullName>
    </recommendedName>
</protein>
<evidence type="ECO:0000256" key="7">
    <source>
        <dbReference type="SAM" id="Phobius"/>
    </source>
</evidence>
<gene>
    <name evidence="8" type="ORF">METZ01_LOCUS400790</name>
</gene>
<dbReference type="GO" id="GO:0005886">
    <property type="term" value="C:plasma membrane"/>
    <property type="evidence" value="ECO:0007669"/>
    <property type="project" value="UniProtKB-SubCell"/>
</dbReference>
<dbReference type="GO" id="GO:0006814">
    <property type="term" value="P:sodium ion transport"/>
    <property type="evidence" value="ECO:0007669"/>
    <property type="project" value="InterPro"/>
</dbReference>
<keyword evidence="5 7" id="KW-1133">Transmembrane helix</keyword>
<comment type="subcellular location">
    <subcellularLocation>
        <location evidence="1">Cell membrane</location>
        <topology evidence="1">Multi-pass membrane protein</topology>
    </subcellularLocation>
</comment>
<evidence type="ECO:0008006" key="9">
    <source>
        <dbReference type="Google" id="ProtNLM"/>
    </source>
</evidence>
<accession>A0A382VN02</accession>
<feature type="transmembrane region" description="Helical" evidence="7">
    <location>
        <begin position="38"/>
        <end position="56"/>
    </location>
</feature>
<dbReference type="GO" id="GO:0016829">
    <property type="term" value="F:lyase activity"/>
    <property type="evidence" value="ECO:0007669"/>
    <property type="project" value="InterPro"/>
</dbReference>
<feature type="transmembrane region" description="Helical" evidence="7">
    <location>
        <begin position="162"/>
        <end position="182"/>
    </location>
</feature>
<dbReference type="PANTHER" id="PTHR35806:SF1">
    <property type="entry name" value="OXALOACETATE DECARBOXYLASE BETA CHAIN 2"/>
    <property type="match status" value="1"/>
</dbReference>
<dbReference type="Pfam" id="PF03977">
    <property type="entry name" value="OAD_beta"/>
    <property type="match status" value="1"/>
</dbReference>
<dbReference type="AlphaFoldDB" id="A0A382VN02"/>
<name>A0A382VN02_9ZZZZ</name>
<feature type="transmembrane region" description="Helical" evidence="7">
    <location>
        <begin position="203"/>
        <end position="230"/>
    </location>
</feature>
<proteinExistence type="predicted"/>
<reference evidence="8" key="1">
    <citation type="submission" date="2018-05" db="EMBL/GenBank/DDBJ databases">
        <authorList>
            <person name="Lanie J.A."/>
            <person name="Ng W.-L."/>
            <person name="Kazmierczak K.M."/>
            <person name="Andrzejewski T.M."/>
            <person name="Davidsen T.M."/>
            <person name="Wayne K.J."/>
            <person name="Tettelin H."/>
            <person name="Glass J.I."/>
            <person name="Rusch D."/>
            <person name="Podicherti R."/>
            <person name="Tsui H.-C.T."/>
            <person name="Winkler M.E."/>
        </authorList>
    </citation>
    <scope>NUCLEOTIDE SEQUENCE</scope>
</reference>
<dbReference type="PANTHER" id="PTHR35806">
    <property type="entry name" value="OXALOACETATE DECARBOXYLASE BETA CHAIN 2"/>
    <property type="match status" value="1"/>
</dbReference>
<evidence type="ECO:0000313" key="8">
    <source>
        <dbReference type="EMBL" id="SVD47936.1"/>
    </source>
</evidence>
<dbReference type="InterPro" id="IPR005661">
    <property type="entry name" value="OadB_MmdB"/>
</dbReference>
<feature type="transmembrane region" description="Helical" evidence="7">
    <location>
        <begin position="12"/>
        <end position="31"/>
    </location>
</feature>
<organism evidence="8">
    <name type="scientific">marine metagenome</name>
    <dbReference type="NCBI Taxonomy" id="408172"/>
    <lineage>
        <taxon>unclassified sequences</taxon>
        <taxon>metagenomes</taxon>
        <taxon>ecological metagenomes</taxon>
    </lineage>
</organism>
<sequence>MSNELLGGFPYITVGNVAMISIGLGMIYLGVARRYEPLLLVPIGLGVLLSNLPATGIAEDHGFLGMLRKAGLDNELFPLLMFLGVGALTDFTPLLQNPSTILLGAAAQFGIFAALIAAILLGWDIGNAAAIGIIGSADGPTTIFVATQLADVDLWGPITVAAYSYMAMVPIIQPPIMRLLTTKKERSVRMAYPSTPPSYRSRVLFPIVVIILGSLIAPKAAPLIGMLMIGNLLREVGVVDRLSQSAQNELINVTTIFLGLAVGSTMTAERFLELETL</sequence>